<keyword evidence="6 7" id="KW-0968">Cytoplasmic vesicle</keyword>
<evidence type="ECO:0000313" key="10">
    <source>
        <dbReference type="EMBL" id="KAK9920437.1"/>
    </source>
</evidence>
<dbReference type="GO" id="GO:0006886">
    <property type="term" value="P:intracellular protein transport"/>
    <property type="evidence" value="ECO:0007669"/>
    <property type="project" value="InterPro"/>
</dbReference>
<comment type="subcellular location">
    <subcellularLocation>
        <location evidence="2 7">Cytoplasmic vesicle membrane</location>
        <topology evidence="2 7">Peripheral membrane protein</topology>
        <orientation evidence="2 7">Cytoplasmic side</orientation>
    </subcellularLocation>
    <subcellularLocation>
        <location evidence="7">Membrane</location>
        <location evidence="7">Coated pit</location>
        <topology evidence="7">Peripheral membrane protein</topology>
        <orientation evidence="7">Cytoplasmic side</orientation>
    </subcellularLocation>
    <text evidence="7">Cytoplasmic face of coated pits and vesicles.</text>
</comment>
<evidence type="ECO:0000256" key="8">
    <source>
        <dbReference type="SAM" id="Coils"/>
    </source>
</evidence>
<evidence type="ECO:0000256" key="2">
    <source>
        <dbReference type="ARBA" id="ARBA00004180"/>
    </source>
</evidence>
<dbReference type="InterPro" id="IPR000996">
    <property type="entry name" value="Clathrin_L-chain"/>
</dbReference>
<keyword evidence="5 7" id="KW-0168">Coated pit</keyword>
<feature type="region of interest" description="Disordered" evidence="9">
    <location>
        <begin position="172"/>
        <end position="198"/>
    </location>
</feature>
<evidence type="ECO:0000256" key="4">
    <source>
        <dbReference type="ARBA" id="ARBA00023136"/>
    </source>
</evidence>
<comment type="function">
    <text evidence="1 7">Clathrin is the major protein of the polyhedral coat of coated pits and vesicles.</text>
</comment>
<comment type="caution">
    <text evidence="10">The sequence shown here is derived from an EMBL/GenBank/DDBJ whole genome shotgun (WGS) entry which is preliminary data.</text>
</comment>
<gene>
    <name evidence="10" type="ORF">M0R45_028992</name>
</gene>
<keyword evidence="4 7" id="KW-0472">Membrane</keyword>
<protein>
    <recommendedName>
        <fullName evidence="7">Clathrin light chain</fullName>
    </recommendedName>
</protein>
<accession>A0AAW1W6W9</accession>
<dbReference type="GO" id="GO:0005198">
    <property type="term" value="F:structural molecule activity"/>
    <property type="evidence" value="ECO:0007669"/>
    <property type="project" value="InterPro"/>
</dbReference>
<keyword evidence="8" id="KW-0175">Coiled coil</keyword>
<organism evidence="10 11">
    <name type="scientific">Rubus argutus</name>
    <name type="common">Southern blackberry</name>
    <dbReference type="NCBI Taxonomy" id="59490"/>
    <lineage>
        <taxon>Eukaryota</taxon>
        <taxon>Viridiplantae</taxon>
        <taxon>Streptophyta</taxon>
        <taxon>Embryophyta</taxon>
        <taxon>Tracheophyta</taxon>
        <taxon>Spermatophyta</taxon>
        <taxon>Magnoliopsida</taxon>
        <taxon>eudicotyledons</taxon>
        <taxon>Gunneridae</taxon>
        <taxon>Pentapetalae</taxon>
        <taxon>rosids</taxon>
        <taxon>fabids</taxon>
        <taxon>Rosales</taxon>
        <taxon>Rosaceae</taxon>
        <taxon>Rosoideae</taxon>
        <taxon>Rosoideae incertae sedis</taxon>
        <taxon>Rubus</taxon>
    </lineage>
</organism>
<reference evidence="10 11" key="1">
    <citation type="journal article" date="2023" name="G3 (Bethesda)">
        <title>A chromosome-length genome assembly and annotation of blackberry (Rubus argutus, cv. 'Hillquist').</title>
        <authorList>
            <person name="Bruna T."/>
            <person name="Aryal R."/>
            <person name="Dudchenko O."/>
            <person name="Sargent D.J."/>
            <person name="Mead D."/>
            <person name="Buti M."/>
            <person name="Cavallini A."/>
            <person name="Hytonen T."/>
            <person name="Andres J."/>
            <person name="Pham M."/>
            <person name="Weisz D."/>
            <person name="Mascagni F."/>
            <person name="Usai G."/>
            <person name="Natali L."/>
            <person name="Bassil N."/>
            <person name="Fernandez G.E."/>
            <person name="Lomsadze A."/>
            <person name="Armour M."/>
            <person name="Olukolu B."/>
            <person name="Poorten T."/>
            <person name="Britton C."/>
            <person name="Davik J."/>
            <person name="Ashrafi H."/>
            <person name="Aiden E.L."/>
            <person name="Borodovsky M."/>
            <person name="Worthington M."/>
        </authorList>
    </citation>
    <scope>NUCLEOTIDE SEQUENCE [LARGE SCALE GENOMIC DNA]</scope>
    <source>
        <strain evidence="10">PI 553951</strain>
    </source>
</reference>
<dbReference type="PANTHER" id="PTHR10639">
    <property type="entry name" value="CLATHRIN LIGHT CHAIN"/>
    <property type="match status" value="1"/>
</dbReference>
<proteinExistence type="inferred from homology"/>
<evidence type="ECO:0000256" key="9">
    <source>
        <dbReference type="SAM" id="MobiDB-lite"/>
    </source>
</evidence>
<feature type="coiled-coil region" evidence="8">
    <location>
        <begin position="81"/>
        <end position="116"/>
    </location>
</feature>
<comment type="similarity">
    <text evidence="3 7">Belongs to the clathrin light chain family.</text>
</comment>
<name>A0AAW1W6W9_RUBAR</name>
<evidence type="ECO:0000256" key="5">
    <source>
        <dbReference type="ARBA" id="ARBA00023176"/>
    </source>
</evidence>
<sequence>MSSFGSGSTRPFDDRFMASHRFDSFSNSEADSPAGYDVFSSQVVPETQSPPSLYLAGGGFSKQNDFGGGLGTSEPEEGFALREWRRRNAIELEEKEKKEKEKLQQIIEEAEAYKTEFYRKRRLNVEKNKASNRVTERVFVENQEKFHAEAEKSYWKAIAELIPREVAAIEKRGKKEQANKGSIVVIHGPKPGKPTDLSRMRQILVKLKQSPPSQRNPKP</sequence>
<dbReference type="GO" id="GO:0030132">
    <property type="term" value="C:clathrin coat of coated pit"/>
    <property type="evidence" value="ECO:0007669"/>
    <property type="project" value="InterPro"/>
</dbReference>
<evidence type="ECO:0000313" key="11">
    <source>
        <dbReference type="Proteomes" id="UP001457282"/>
    </source>
</evidence>
<dbReference type="PANTHER" id="PTHR10639:SF24">
    <property type="entry name" value="CLATHRIN LIGHT CHAIN 3"/>
    <property type="match status" value="1"/>
</dbReference>
<dbReference type="EMBL" id="JBEDUW010000006">
    <property type="protein sequence ID" value="KAK9920437.1"/>
    <property type="molecule type" value="Genomic_DNA"/>
</dbReference>
<dbReference type="GO" id="GO:0072583">
    <property type="term" value="P:clathrin-dependent endocytosis"/>
    <property type="evidence" value="ECO:0007669"/>
    <property type="project" value="TreeGrafter"/>
</dbReference>
<dbReference type="Proteomes" id="UP001457282">
    <property type="component" value="Unassembled WGS sequence"/>
</dbReference>
<evidence type="ECO:0000256" key="6">
    <source>
        <dbReference type="ARBA" id="ARBA00023329"/>
    </source>
</evidence>
<dbReference type="AlphaFoldDB" id="A0AAW1W6W9"/>
<dbReference type="GO" id="GO:0032050">
    <property type="term" value="F:clathrin heavy chain binding"/>
    <property type="evidence" value="ECO:0007669"/>
    <property type="project" value="TreeGrafter"/>
</dbReference>
<dbReference type="Pfam" id="PF01086">
    <property type="entry name" value="Clathrin_lg_ch"/>
    <property type="match status" value="1"/>
</dbReference>
<evidence type="ECO:0000256" key="1">
    <source>
        <dbReference type="ARBA" id="ARBA00003913"/>
    </source>
</evidence>
<keyword evidence="11" id="KW-1185">Reference proteome</keyword>
<evidence type="ECO:0000256" key="7">
    <source>
        <dbReference type="RuleBase" id="RU363137"/>
    </source>
</evidence>
<evidence type="ECO:0000256" key="3">
    <source>
        <dbReference type="ARBA" id="ARBA00005263"/>
    </source>
</evidence>
<dbReference type="GO" id="GO:0030130">
    <property type="term" value="C:clathrin coat of trans-Golgi network vesicle"/>
    <property type="evidence" value="ECO:0007669"/>
    <property type="project" value="InterPro"/>
</dbReference>